<dbReference type="Proteomes" id="UP001139981">
    <property type="component" value="Unassembled WGS sequence"/>
</dbReference>
<organism evidence="1 2">
    <name type="scientific">Coemansia aciculifera</name>
    <dbReference type="NCBI Taxonomy" id="417176"/>
    <lineage>
        <taxon>Eukaryota</taxon>
        <taxon>Fungi</taxon>
        <taxon>Fungi incertae sedis</taxon>
        <taxon>Zoopagomycota</taxon>
        <taxon>Kickxellomycotina</taxon>
        <taxon>Kickxellomycetes</taxon>
        <taxon>Kickxellales</taxon>
        <taxon>Kickxellaceae</taxon>
        <taxon>Coemansia</taxon>
    </lineage>
</organism>
<evidence type="ECO:0000313" key="2">
    <source>
        <dbReference type="Proteomes" id="UP001139981"/>
    </source>
</evidence>
<dbReference type="EMBL" id="JANBVB010000002">
    <property type="protein sequence ID" value="KAJ2900878.1"/>
    <property type="molecule type" value="Genomic_DNA"/>
</dbReference>
<proteinExistence type="predicted"/>
<accession>A0ACC1MBG5</accession>
<comment type="caution">
    <text evidence="1">The sequence shown here is derived from an EMBL/GenBank/DDBJ whole genome shotgun (WGS) entry which is preliminary data.</text>
</comment>
<gene>
    <name evidence="1" type="ORF">IWW38_000253</name>
</gene>
<keyword evidence="2" id="KW-1185">Reference proteome</keyword>
<evidence type="ECO:0000313" key="1">
    <source>
        <dbReference type="EMBL" id="KAJ2900878.1"/>
    </source>
</evidence>
<name>A0ACC1MBG5_9FUNG</name>
<sequence>MSDDEVAGGAKTSFSSILMSLFAGSTDRDFKVYTPIGDINDYDEDEEERRRDYISRTVECANGLADAIKNVHIQEDSLGKSIVKVALAIGKAYRVDSIELHASSESDSNSEISTVDPSMLPSDRERLCVALPLLHNSSEAYYWGTKEVSLWKEYHFVDTMTEFCSMVDGVKDVMNHSTQMLILYEKTMQMYQSCESRANSLRIQYPSDTPSVKYANEQEVQAGREMELAHQDYTDACDMANGEMIRYERERAQGMCKALENTAAVELESARARCLELRALSRRIRGAQLVKDPPHPRTNIGPMLWHAAALHPAMLTPSSLTLSASSSSLSATFTRMSLPDRATTFNDQLMFNSLTPSRSAHRYTNSSGGGISIGNGSSSFDAQGSSSSRRAHTMDNADFARSASGSDSEHNHSVFMETEEDVQYSLSASTSAAAPSTSTLTVLTPRKPNAAGANGSGNGLPQSRWNGRVSAMPFQGFDPSQLDSRQPHRIVVDQNRLAEMAAEAEMEAELVRSGMLAPRKSKSVVAGSSSVLPTPRSGGSGSSNSQQRRHQALSAFRPPPLLSSTSPGSNAMAAPSGSQLRHAHSHTGLSSIVPMVSPSEYLQYSRQTLHTSLSQQTSHGSLRSSGSRSAGPSSSRSKAGSSTAIAGPRSIVAQQQQQQQRRDNKGKGRAFVV</sequence>
<protein>
    <submittedName>
        <fullName evidence="1">Uncharacterized protein</fullName>
    </submittedName>
</protein>
<reference evidence="1" key="1">
    <citation type="submission" date="2022-07" db="EMBL/GenBank/DDBJ databases">
        <title>Phylogenomic reconstructions and comparative analyses of Kickxellomycotina fungi.</title>
        <authorList>
            <person name="Reynolds N.K."/>
            <person name="Stajich J.E."/>
            <person name="Barry K."/>
            <person name="Grigoriev I.V."/>
            <person name="Crous P."/>
            <person name="Smith M.E."/>
        </authorList>
    </citation>
    <scope>NUCLEOTIDE SEQUENCE</scope>
    <source>
        <strain evidence="1">CBS 190363</strain>
    </source>
</reference>